<dbReference type="GO" id="GO:0016998">
    <property type="term" value="P:cell wall macromolecule catabolic process"/>
    <property type="evidence" value="ECO:0007669"/>
    <property type="project" value="InterPro"/>
</dbReference>
<evidence type="ECO:0000256" key="2">
    <source>
        <dbReference type="ARBA" id="ARBA00022801"/>
    </source>
</evidence>
<dbReference type="EMBL" id="JAAXPN010000009">
    <property type="protein sequence ID" value="NKZ24792.1"/>
    <property type="molecule type" value="Genomic_DNA"/>
</dbReference>
<keyword evidence="6" id="KW-1185">Reference proteome</keyword>
<keyword evidence="2" id="KW-0378">Hydrolase</keyword>
<reference evidence="5 6" key="1">
    <citation type="submission" date="2020-04" db="EMBL/GenBank/DDBJ databases">
        <title>MicrobeNet Type strains.</title>
        <authorList>
            <person name="Nicholson A.C."/>
        </authorList>
    </citation>
    <scope>NUCLEOTIDE SEQUENCE [LARGE SCALE GENOMIC DNA]</scope>
    <source>
        <strain evidence="5 6">CCUG 61472</strain>
    </source>
</reference>
<comment type="caution">
    <text evidence="5">The sequence shown here is derived from an EMBL/GenBank/DDBJ whole genome shotgun (WGS) entry which is preliminary data.</text>
</comment>
<evidence type="ECO:0000256" key="1">
    <source>
        <dbReference type="ARBA" id="ARBA00010646"/>
    </source>
</evidence>
<keyword evidence="4" id="KW-0732">Signal</keyword>
<organism evidence="5 6">
    <name type="scientific">Periweissella fabalis</name>
    <dbReference type="NCBI Taxonomy" id="1070421"/>
    <lineage>
        <taxon>Bacteria</taxon>
        <taxon>Bacillati</taxon>
        <taxon>Bacillota</taxon>
        <taxon>Bacilli</taxon>
        <taxon>Lactobacillales</taxon>
        <taxon>Lactobacillaceae</taxon>
        <taxon>Periweissella</taxon>
    </lineage>
</organism>
<feature type="chain" id="PRO_5031436014" description="Lysozyme" evidence="4">
    <location>
        <begin position="25"/>
        <end position="472"/>
    </location>
</feature>
<keyword evidence="3" id="KW-0326">Glycosidase</keyword>
<evidence type="ECO:0000313" key="5">
    <source>
        <dbReference type="EMBL" id="NKZ24792.1"/>
    </source>
</evidence>
<comment type="similarity">
    <text evidence="1">Belongs to the glycosyl hydrolase 25 family.</text>
</comment>
<feature type="signal peptide" evidence="4">
    <location>
        <begin position="1"/>
        <end position="24"/>
    </location>
</feature>
<dbReference type="InterPro" id="IPR002053">
    <property type="entry name" value="Glyco_hydro_25"/>
</dbReference>
<dbReference type="Proteomes" id="UP000549765">
    <property type="component" value="Unassembled WGS sequence"/>
</dbReference>
<dbReference type="Gene3D" id="3.20.20.80">
    <property type="entry name" value="Glycosidases"/>
    <property type="match status" value="1"/>
</dbReference>
<dbReference type="SUPFAM" id="SSF51445">
    <property type="entry name" value="(Trans)glycosidases"/>
    <property type="match status" value="1"/>
</dbReference>
<sequence>MKKGTLIVGIAVLLTTTIGTPLSAAHVNAARTGVDWSLNNGQGAYLGYGSNNDAFMISQVGGVVGWNSNGTPRMYEQSSYQPQVASALARGKAAHTYIWFQVGGDTRLGDLAVQHFLSEVTTPKGSIVAIDYEQGASRNVIANTATVISAMNLIKAAGYTPMLYSGANYFKNYLDVNAVVQKFGFTLWDADYPLNGSVYRPPMWYITGQDSPYPGFQMPYIPGLAIWQFTSSYGGNSLDGNVDLTGITNNGYGQNTIANYNNTPLIGTATTTGYANIRQYTNTYADIIGSLSGNQTVNITAQITNGQPVGGNANWYQIDNGGWVSGTLLTNISAVPAAGGSAGVSSARDQLQQTIISGLPYAASDYSVDSFAALQQAMNAGRKVRDNANSTVEQLNAAMNDIQAAITQLAAPSVADTAAARDQLQQTIISGLPYAASDYSVDSFAALQQAMNAGRKVRDNANSTVEQLNAAM</sequence>
<evidence type="ECO:0000256" key="4">
    <source>
        <dbReference type="SAM" id="SignalP"/>
    </source>
</evidence>
<evidence type="ECO:0008006" key="7">
    <source>
        <dbReference type="Google" id="ProtNLM"/>
    </source>
</evidence>
<evidence type="ECO:0000256" key="3">
    <source>
        <dbReference type="ARBA" id="ARBA00023295"/>
    </source>
</evidence>
<evidence type="ECO:0000313" key="6">
    <source>
        <dbReference type="Proteomes" id="UP000549765"/>
    </source>
</evidence>
<gene>
    <name evidence="5" type="ORF">HF964_08290</name>
</gene>
<dbReference type="RefSeq" id="WP_276508948.1">
    <property type="nucleotide sequence ID" value="NZ_JAAXPN010000009.1"/>
</dbReference>
<dbReference type="Gene3D" id="1.20.1270.90">
    <property type="entry name" value="AF1782-like"/>
    <property type="match status" value="1"/>
</dbReference>
<dbReference type="SMART" id="SM00641">
    <property type="entry name" value="Glyco_25"/>
    <property type="match status" value="1"/>
</dbReference>
<dbReference type="GO" id="GO:0009253">
    <property type="term" value="P:peptidoglycan catabolic process"/>
    <property type="evidence" value="ECO:0007669"/>
    <property type="project" value="InterPro"/>
</dbReference>
<protein>
    <recommendedName>
        <fullName evidence="7">Lysozyme</fullName>
    </recommendedName>
</protein>
<dbReference type="AlphaFoldDB" id="A0A7X6N522"/>
<dbReference type="Gene3D" id="2.30.30.40">
    <property type="entry name" value="SH3 Domains"/>
    <property type="match status" value="1"/>
</dbReference>
<accession>A0A7X6N522</accession>
<proteinExistence type="inferred from homology"/>
<dbReference type="GO" id="GO:0003796">
    <property type="term" value="F:lysozyme activity"/>
    <property type="evidence" value="ECO:0007669"/>
    <property type="project" value="InterPro"/>
</dbReference>
<dbReference type="Pfam" id="PF01183">
    <property type="entry name" value="Glyco_hydro_25"/>
    <property type="match status" value="1"/>
</dbReference>
<dbReference type="InterPro" id="IPR018077">
    <property type="entry name" value="Glyco_hydro_fam25_subgr"/>
</dbReference>
<name>A0A7X6N522_9LACO</name>
<feature type="non-terminal residue" evidence="5">
    <location>
        <position position="472"/>
    </location>
</feature>
<dbReference type="InterPro" id="IPR017853">
    <property type="entry name" value="GH"/>
</dbReference>